<dbReference type="Proteomes" id="UP001596052">
    <property type="component" value="Unassembled WGS sequence"/>
</dbReference>
<evidence type="ECO:0000259" key="5">
    <source>
        <dbReference type="SMART" id="SM00849"/>
    </source>
</evidence>
<keyword evidence="7" id="KW-1185">Reference proteome</keyword>
<dbReference type="CDD" id="cd06262">
    <property type="entry name" value="metallo-hydrolase-like_MBL-fold"/>
    <property type="match status" value="1"/>
</dbReference>
<reference evidence="7" key="1">
    <citation type="journal article" date="2019" name="Int. J. Syst. Evol. Microbiol.">
        <title>The Global Catalogue of Microorganisms (GCM) 10K type strain sequencing project: providing services to taxonomists for standard genome sequencing and annotation.</title>
        <authorList>
            <consortium name="The Broad Institute Genomics Platform"/>
            <consortium name="The Broad Institute Genome Sequencing Center for Infectious Disease"/>
            <person name="Wu L."/>
            <person name="Ma J."/>
        </authorList>
    </citation>
    <scope>NUCLEOTIDE SEQUENCE [LARGE SCALE GENOMIC DNA]</scope>
    <source>
        <strain evidence="7">CGMCC 4.1469</strain>
    </source>
</reference>
<dbReference type="SUPFAM" id="SSF56281">
    <property type="entry name" value="Metallo-hydrolase/oxidoreductase"/>
    <property type="match status" value="1"/>
</dbReference>
<dbReference type="Gene3D" id="3.60.15.10">
    <property type="entry name" value="Ribonuclease Z/Hydroxyacylglutathione hydrolase-like"/>
    <property type="match status" value="1"/>
</dbReference>
<dbReference type="PANTHER" id="PTHR46233">
    <property type="entry name" value="HYDROXYACYLGLUTATHIONE HYDROLASE GLOC"/>
    <property type="match status" value="1"/>
</dbReference>
<dbReference type="InterPro" id="IPR001279">
    <property type="entry name" value="Metallo-B-lactamas"/>
</dbReference>
<feature type="domain" description="Metallo-beta-lactamase" evidence="5">
    <location>
        <begin position="13"/>
        <end position="188"/>
    </location>
</feature>
<keyword evidence="4" id="KW-0862">Zinc</keyword>
<dbReference type="EMBL" id="JBHSMQ010000010">
    <property type="protein sequence ID" value="MFC5457467.1"/>
    <property type="molecule type" value="Genomic_DNA"/>
</dbReference>
<dbReference type="Pfam" id="PF00753">
    <property type="entry name" value="Lactamase_B"/>
    <property type="match status" value="1"/>
</dbReference>
<dbReference type="PANTHER" id="PTHR46233:SF3">
    <property type="entry name" value="HYDROXYACYLGLUTATHIONE HYDROLASE GLOC"/>
    <property type="match status" value="1"/>
</dbReference>
<evidence type="ECO:0000313" key="7">
    <source>
        <dbReference type="Proteomes" id="UP001596052"/>
    </source>
</evidence>
<organism evidence="6 7">
    <name type="scientific">Prosthecobacter fluviatilis</name>
    <dbReference type="NCBI Taxonomy" id="445931"/>
    <lineage>
        <taxon>Bacteria</taxon>
        <taxon>Pseudomonadati</taxon>
        <taxon>Verrucomicrobiota</taxon>
        <taxon>Verrucomicrobiia</taxon>
        <taxon>Verrucomicrobiales</taxon>
        <taxon>Verrucomicrobiaceae</taxon>
        <taxon>Prosthecobacter</taxon>
    </lineage>
</organism>
<evidence type="ECO:0000256" key="1">
    <source>
        <dbReference type="ARBA" id="ARBA00001947"/>
    </source>
</evidence>
<keyword evidence="3" id="KW-0378">Hydrolase</keyword>
<name>A0ABW0KX76_9BACT</name>
<dbReference type="InterPro" id="IPR036866">
    <property type="entry name" value="RibonucZ/Hydroxyglut_hydro"/>
</dbReference>
<dbReference type="InterPro" id="IPR051453">
    <property type="entry name" value="MBL_Glyoxalase_II"/>
</dbReference>
<dbReference type="SMART" id="SM00849">
    <property type="entry name" value="Lactamase_B"/>
    <property type="match status" value="1"/>
</dbReference>
<gene>
    <name evidence="6" type="ORF">ACFQDI_21550</name>
</gene>
<keyword evidence="2" id="KW-0479">Metal-binding</keyword>
<sequence length="205" mass="22286">MPEISTYTGGIAATNGHVLTLPGGTLLVDAPDGIGSWLKQQKIKVDALFLTHQHFDHVLDAAAIRAEHGCRVYSFAPYSRELTLEILYGAVTGSPFSVPPFEVDEVIEGQSQIEVLGETWKLYHVPGHSPDSMCFHLPAQNLLFGGDVLFLDSVGRTDFPNGSGSLLLSGIIKKLFVLPDATRVFPGHGDDTTIGREKRENPYLT</sequence>
<evidence type="ECO:0000256" key="4">
    <source>
        <dbReference type="ARBA" id="ARBA00022833"/>
    </source>
</evidence>
<evidence type="ECO:0000256" key="2">
    <source>
        <dbReference type="ARBA" id="ARBA00022723"/>
    </source>
</evidence>
<accession>A0ABW0KX76</accession>
<evidence type="ECO:0000313" key="6">
    <source>
        <dbReference type="EMBL" id="MFC5457467.1"/>
    </source>
</evidence>
<proteinExistence type="predicted"/>
<evidence type="ECO:0000256" key="3">
    <source>
        <dbReference type="ARBA" id="ARBA00022801"/>
    </source>
</evidence>
<comment type="caution">
    <text evidence="6">The sequence shown here is derived from an EMBL/GenBank/DDBJ whole genome shotgun (WGS) entry which is preliminary data.</text>
</comment>
<comment type="cofactor">
    <cofactor evidence="1">
        <name>Zn(2+)</name>
        <dbReference type="ChEBI" id="CHEBI:29105"/>
    </cofactor>
</comment>
<protein>
    <submittedName>
        <fullName evidence="6">MBL fold metallo-hydrolase</fullName>
    </submittedName>
</protein>
<dbReference type="RefSeq" id="WP_377170801.1">
    <property type="nucleotide sequence ID" value="NZ_JBHSMQ010000010.1"/>
</dbReference>